<comment type="similarity">
    <text evidence="2 12">Belongs to the cytochrome P450 family.</text>
</comment>
<keyword evidence="6" id="KW-1133">Transmembrane helix</keyword>
<keyword evidence="8 11" id="KW-0408">Iron</keyword>
<keyword evidence="3 11" id="KW-0349">Heme</keyword>
<comment type="subcellular location">
    <subcellularLocation>
        <location evidence="1">Membrane</location>
        <topology evidence="1">Single-pass membrane protein</topology>
    </subcellularLocation>
</comment>
<dbReference type="KEGG" id="qsa:O6P43_001129"/>
<protein>
    <submittedName>
        <fullName evidence="13">Cytochrome P450</fullName>
    </submittedName>
</protein>
<sequence length="111" mass="12459">MSLPAGVEIALPTVLVQHDHELWGNDAEEFKPERFTEGVSKATKGQVSFFPFGWGPRICIGQNFAILEVKMALSMILQHFYFELSPIYAHSPITVVTLHPQHGAHIILHKL</sequence>
<keyword evidence="10" id="KW-0472">Membrane</keyword>
<comment type="cofactor">
    <cofactor evidence="11">
        <name>heme</name>
        <dbReference type="ChEBI" id="CHEBI:30413"/>
    </cofactor>
</comment>
<evidence type="ECO:0000256" key="3">
    <source>
        <dbReference type="ARBA" id="ARBA00022617"/>
    </source>
</evidence>
<dbReference type="AlphaFoldDB" id="A0AAD7QI72"/>
<keyword evidence="9 12" id="KW-0503">Monooxygenase</keyword>
<feature type="binding site" description="axial binding residue" evidence="11">
    <location>
        <position position="59"/>
    </location>
    <ligand>
        <name>heme</name>
        <dbReference type="ChEBI" id="CHEBI:30413"/>
    </ligand>
    <ligandPart>
        <name>Fe</name>
        <dbReference type="ChEBI" id="CHEBI:18248"/>
    </ligandPart>
</feature>
<evidence type="ECO:0000256" key="4">
    <source>
        <dbReference type="ARBA" id="ARBA00022692"/>
    </source>
</evidence>
<dbReference type="InterPro" id="IPR017972">
    <property type="entry name" value="Cyt_P450_CS"/>
</dbReference>
<dbReference type="SUPFAM" id="SSF48264">
    <property type="entry name" value="Cytochrome P450"/>
    <property type="match status" value="1"/>
</dbReference>
<comment type="caution">
    <text evidence="13">The sequence shown here is derived from an EMBL/GenBank/DDBJ whole genome shotgun (WGS) entry which is preliminary data.</text>
</comment>
<dbReference type="PANTHER" id="PTHR24282">
    <property type="entry name" value="CYTOCHROME P450 FAMILY MEMBER"/>
    <property type="match status" value="1"/>
</dbReference>
<dbReference type="PROSITE" id="PS00086">
    <property type="entry name" value="CYTOCHROME_P450"/>
    <property type="match status" value="1"/>
</dbReference>
<evidence type="ECO:0000256" key="1">
    <source>
        <dbReference type="ARBA" id="ARBA00004167"/>
    </source>
</evidence>
<dbReference type="GO" id="GO:0004497">
    <property type="term" value="F:monooxygenase activity"/>
    <property type="evidence" value="ECO:0007669"/>
    <property type="project" value="UniProtKB-KW"/>
</dbReference>
<dbReference type="PANTHER" id="PTHR24282:SF255">
    <property type="entry name" value="CYTOCHROME P450 72A11-RELATED"/>
    <property type="match status" value="1"/>
</dbReference>
<dbReference type="InterPro" id="IPR036396">
    <property type="entry name" value="Cyt_P450_sf"/>
</dbReference>
<dbReference type="GO" id="GO:0016705">
    <property type="term" value="F:oxidoreductase activity, acting on paired donors, with incorporation or reduction of molecular oxygen"/>
    <property type="evidence" value="ECO:0007669"/>
    <property type="project" value="InterPro"/>
</dbReference>
<evidence type="ECO:0000256" key="8">
    <source>
        <dbReference type="ARBA" id="ARBA00023004"/>
    </source>
</evidence>
<dbReference type="InterPro" id="IPR050665">
    <property type="entry name" value="Cytochrome_P450_Monooxygen"/>
</dbReference>
<evidence type="ECO:0000256" key="5">
    <source>
        <dbReference type="ARBA" id="ARBA00022723"/>
    </source>
</evidence>
<dbReference type="GO" id="GO:0005506">
    <property type="term" value="F:iron ion binding"/>
    <property type="evidence" value="ECO:0007669"/>
    <property type="project" value="InterPro"/>
</dbReference>
<evidence type="ECO:0000313" key="14">
    <source>
        <dbReference type="Proteomes" id="UP001163823"/>
    </source>
</evidence>
<evidence type="ECO:0000256" key="9">
    <source>
        <dbReference type="ARBA" id="ARBA00023033"/>
    </source>
</evidence>
<evidence type="ECO:0000256" key="6">
    <source>
        <dbReference type="ARBA" id="ARBA00022989"/>
    </source>
</evidence>
<evidence type="ECO:0000256" key="11">
    <source>
        <dbReference type="PIRSR" id="PIRSR602401-1"/>
    </source>
</evidence>
<evidence type="ECO:0000313" key="13">
    <source>
        <dbReference type="EMBL" id="KAJ7981934.1"/>
    </source>
</evidence>
<dbReference type="PRINTS" id="PR00463">
    <property type="entry name" value="EP450I"/>
</dbReference>
<dbReference type="InterPro" id="IPR002401">
    <property type="entry name" value="Cyt_P450_E_grp-I"/>
</dbReference>
<keyword evidence="4" id="KW-0812">Transmembrane</keyword>
<name>A0AAD7QI72_QUISA</name>
<dbReference type="InterPro" id="IPR001128">
    <property type="entry name" value="Cyt_P450"/>
</dbReference>
<keyword evidence="14" id="KW-1185">Reference proteome</keyword>
<dbReference type="Gene3D" id="1.10.630.10">
    <property type="entry name" value="Cytochrome P450"/>
    <property type="match status" value="1"/>
</dbReference>
<reference evidence="13 14" key="1">
    <citation type="journal article" date="2023" name="Science">
        <title>Elucidation of the pathway for biosynthesis of saponin adjuvants from the soapbark tree.</title>
        <authorList>
            <person name="Reed J."/>
            <person name="Orme A."/>
            <person name="El-Demerdash A."/>
            <person name="Owen C."/>
            <person name="Martin L.B.B."/>
            <person name="Misra R.C."/>
            <person name="Kikuchi S."/>
            <person name="Rejzek M."/>
            <person name="Martin A.C."/>
            <person name="Harkess A."/>
            <person name="Leebens-Mack J."/>
            <person name="Louveau T."/>
            <person name="Stephenson M.J."/>
            <person name="Osbourn A."/>
        </authorList>
    </citation>
    <scope>NUCLEOTIDE SEQUENCE [LARGE SCALE GENOMIC DNA]</scope>
    <source>
        <strain evidence="13">S10</strain>
    </source>
</reference>
<gene>
    <name evidence="13" type="ORF">O6P43_001129</name>
</gene>
<keyword evidence="5 11" id="KW-0479">Metal-binding</keyword>
<accession>A0AAD7QI72</accession>
<dbReference type="EMBL" id="JARAOO010000001">
    <property type="protein sequence ID" value="KAJ7981934.1"/>
    <property type="molecule type" value="Genomic_DNA"/>
</dbReference>
<evidence type="ECO:0000256" key="10">
    <source>
        <dbReference type="ARBA" id="ARBA00023136"/>
    </source>
</evidence>
<dbReference type="GO" id="GO:0016020">
    <property type="term" value="C:membrane"/>
    <property type="evidence" value="ECO:0007669"/>
    <property type="project" value="UniProtKB-SubCell"/>
</dbReference>
<evidence type="ECO:0000256" key="7">
    <source>
        <dbReference type="ARBA" id="ARBA00023002"/>
    </source>
</evidence>
<evidence type="ECO:0000256" key="12">
    <source>
        <dbReference type="RuleBase" id="RU000461"/>
    </source>
</evidence>
<dbReference type="Proteomes" id="UP001163823">
    <property type="component" value="Chromosome 1"/>
</dbReference>
<dbReference type="GO" id="GO:0020037">
    <property type="term" value="F:heme binding"/>
    <property type="evidence" value="ECO:0007669"/>
    <property type="project" value="InterPro"/>
</dbReference>
<dbReference type="Pfam" id="PF00067">
    <property type="entry name" value="p450"/>
    <property type="match status" value="1"/>
</dbReference>
<evidence type="ECO:0000256" key="2">
    <source>
        <dbReference type="ARBA" id="ARBA00010617"/>
    </source>
</evidence>
<keyword evidence="7 12" id="KW-0560">Oxidoreductase</keyword>
<proteinExistence type="inferred from homology"/>
<organism evidence="13 14">
    <name type="scientific">Quillaja saponaria</name>
    <name type="common">Soap bark tree</name>
    <dbReference type="NCBI Taxonomy" id="32244"/>
    <lineage>
        <taxon>Eukaryota</taxon>
        <taxon>Viridiplantae</taxon>
        <taxon>Streptophyta</taxon>
        <taxon>Embryophyta</taxon>
        <taxon>Tracheophyta</taxon>
        <taxon>Spermatophyta</taxon>
        <taxon>Magnoliopsida</taxon>
        <taxon>eudicotyledons</taxon>
        <taxon>Gunneridae</taxon>
        <taxon>Pentapetalae</taxon>
        <taxon>rosids</taxon>
        <taxon>fabids</taxon>
        <taxon>Fabales</taxon>
        <taxon>Quillajaceae</taxon>
        <taxon>Quillaja</taxon>
    </lineage>
</organism>